<name>A0A380P0S0_WEIVI</name>
<sequence length="112" mass="12352">MVVLQPQHASTLVWALPISLAATVGIDFLSIPVANEMFQFTTSTFNLAMYSLNDNLYKQVGFPHSEISGSKLTYSSPKHIGVSPVLHRLLVPRHSPCALNNLTYQLALMIQV</sequence>
<feature type="transmembrane region" description="Helical" evidence="1">
    <location>
        <begin position="12"/>
        <end position="34"/>
    </location>
</feature>
<gene>
    <name evidence="2" type="ORF">NCTC13645_00988</name>
</gene>
<keyword evidence="1" id="KW-0812">Transmembrane</keyword>
<reference evidence="2 3" key="1">
    <citation type="submission" date="2018-06" db="EMBL/GenBank/DDBJ databases">
        <authorList>
            <consortium name="Pathogen Informatics"/>
            <person name="Doyle S."/>
        </authorList>
    </citation>
    <scope>NUCLEOTIDE SEQUENCE [LARGE SCALE GENOMIC DNA]</scope>
    <source>
        <strain evidence="2 3">NCTC13645</strain>
    </source>
</reference>
<dbReference type="EMBL" id="UHIV01000002">
    <property type="protein sequence ID" value="SUP58484.1"/>
    <property type="molecule type" value="Genomic_DNA"/>
</dbReference>
<protein>
    <submittedName>
        <fullName evidence="2">Uncharacterized protein</fullName>
    </submittedName>
</protein>
<organism evidence="2 3">
    <name type="scientific">Weissella viridescens</name>
    <name type="common">Lactobacillus viridescens</name>
    <dbReference type="NCBI Taxonomy" id="1629"/>
    <lineage>
        <taxon>Bacteria</taxon>
        <taxon>Bacillati</taxon>
        <taxon>Bacillota</taxon>
        <taxon>Bacilli</taxon>
        <taxon>Lactobacillales</taxon>
        <taxon>Lactobacillaceae</taxon>
        <taxon>Weissella</taxon>
    </lineage>
</organism>
<evidence type="ECO:0000313" key="3">
    <source>
        <dbReference type="Proteomes" id="UP000254621"/>
    </source>
</evidence>
<keyword evidence="1" id="KW-0472">Membrane</keyword>
<dbReference type="AlphaFoldDB" id="A0A380P0S0"/>
<dbReference type="Proteomes" id="UP000254621">
    <property type="component" value="Unassembled WGS sequence"/>
</dbReference>
<accession>A0A380P0S0</accession>
<evidence type="ECO:0000313" key="2">
    <source>
        <dbReference type="EMBL" id="SUP58484.1"/>
    </source>
</evidence>
<evidence type="ECO:0000256" key="1">
    <source>
        <dbReference type="SAM" id="Phobius"/>
    </source>
</evidence>
<proteinExistence type="predicted"/>
<keyword evidence="1" id="KW-1133">Transmembrane helix</keyword>